<reference evidence="12 14" key="1">
    <citation type="submission" date="2016-04" db="EMBL/GenBank/DDBJ databases">
        <title>Complete genome sequencing and analysis of CBMB27, Methylobacterium phyllosphaerae isolated from leaf tissues of rice (Oryza sativa L.).</title>
        <authorList>
            <person name="Lee Y."/>
            <person name="Hwangbo K."/>
            <person name="Chung H."/>
            <person name="Yoo J."/>
            <person name="Kim K.Y."/>
            <person name="Sa T.M."/>
            <person name="Um Y."/>
            <person name="Madhaiyan M."/>
        </authorList>
    </citation>
    <scope>NUCLEOTIDE SEQUENCE [LARGE SCALE GENOMIC DNA]</scope>
    <source>
        <strain evidence="12 14">CBMB27</strain>
    </source>
</reference>
<dbReference type="InterPro" id="IPR033480">
    <property type="entry name" value="sCache_2"/>
</dbReference>
<gene>
    <name evidence="12" type="ORF">MCBMB27_00552</name>
    <name evidence="13" type="ORF">SAMN05192567_1348</name>
</gene>
<dbReference type="EMBL" id="FOPK01000034">
    <property type="protein sequence ID" value="SFH58553.1"/>
    <property type="molecule type" value="Genomic_DNA"/>
</dbReference>
<organism evidence="13 15">
    <name type="scientific">Methylobacterium phyllosphaerae</name>
    <dbReference type="NCBI Taxonomy" id="418223"/>
    <lineage>
        <taxon>Bacteria</taxon>
        <taxon>Pseudomonadati</taxon>
        <taxon>Pseudomonadota</taxon>
        <taxon>Alphaproteobacteria</taxon>
        <taxon>Hyphomicrobiales</taxon>
        <taxon>Methylobacteriaceae</taxon>
        <taxon>Methylobacterium</taxon>
    </lineage>
</organism>
<keyword evidence="3 9" id="KW-0812">Transmembrane</keyword>
<comment type="similarity">
    <text evidence="7">Belongs to the methyl-accepting chemotaxis (MCP) protein family.</text>
</comment>
<dbReference type="GO" id="GO:0007165">
    <property type="term" value="P:signal transduction"/>
    <property type="evidence" value="ECO:0007669"/>
    <property type="project" value="UniProtKB-KW"/>
</dbReference>
<evidence type="ECO:0000256" key="6">
    <source>
        <dbReference type="ARBA" id="ARBA00023224"/>
    </source>
</evidence>
<feature type="domain" description="HAMP" evidence="11">
    <location>
        <begin position="213"/>
        <end position="266"/>
    </location>
</feature>
<dbReference type="Proteomes" id="UP000185487">
    <property type="component" value="Chromosome"/>
</dbReference>
<dbReference type="Pfam" id="PF17200">
    <property type="entry name" value="sCache_2"/>
    <property type="match status" value="1"/>
</dbReference>
<dbReference type="KEGG" id="mphy:MCBMB27_00552"/>
<dbReference type="SMART" id="SM01049">
    <property type="entry name" value="Cache_2"/>
    <property type="match status" value="1"/>
</dbReference>
<dbReference type="InterPro" id="IPR004090">
    <property type="entry name" value="Chemotax_Me-accpt_rcpt"/>
</dbReference>
<keyword evidence="4 9" id="KW-1133">Transmembrane helix</keyword>
<evidence type="ECO:0000259" key="11">
    <source>
        <dbReference type="PROSITE" id="PS50885"/>
    </source>
</evidence>
<keyword evidence="2" id="KW-1003">Cell membrane</keyword>
<keyword evidence="5 9" id="KW-0472">Membrane</keyword>
<dbReference type="EMBL" id="CP015367">
    <property type="protein sequence ID" value="APT29843.1"/>
    <property type="molecule type" value="Genomic_DNA"/>
</dbReference>
<dbReference type="PANTHER" id="PTHR32089:SF112">
    <property type="entry name" value="LYSOZYME-LIKE PROTEIN-RELATED"/>
    <property type="match status" value="1"/>
</dbReference>
<evidence type="ECO:0000256" key="4">
    <source>
        <dbReference type="ARBA" id="ARBA00022989"/>
    </source>
</evidence>
<dbReference type="Gene3D" id="3.30.450.20">
    <property type="entry name" value="PAS domain"/>
    <property type="match status" value="1"/>
</dbReference>
<dbReference type="PANTHER" id="PTHR32089">
    <property type="entry name" value="METHYL-ACCEPTING CHEMOTAXIS PROTEIN MCPB"/>
    <property type="match status" value="1"/>
</dbReference>
<dbReference type="PROSITE" id="PS50111">
    <property type="entry name" value="CHEMOTAXIS_TRANSDUC_2"/>
    <property type="match status" value="1"/>
</dbReference>
<comment type="subcellular location">
    <subcellularLocation>
        <location evidence="1">Cell membrane</location>
        <topology evidence="1">Multi-pass membrane protein</topology>
    </subcellularLocation>
</comment>
<feature type="domain" description="Methyl-accepting transducer" evidence="10">
    <location>
        <begin position="306"/>
        <end position="542"/>
    </location>
</feature>
<evidence type="ECO:0000313" key="15">
    <source>
        <dbReference type="Proteomes" id="UP000199140"/>
    </source>
</evidence>
<dbReference type="AlphaFoldDB" id="A0AAE8HX47"/>
<name>A0AAE8HX47_9HYPH</name>
<dbReference type="GO" id="GO:0005886">
    <property type="term" value="C:plasma membrane"/>
    <property type="evidence" value="ECO:0007669"/>
    <property type="project" value="UniProtKB-SubCell"/>
</dbReference>
<dbReference type="GO" id="GO:0006935">
    <property type="term" value="P:chemotaxis"/>
    <property type="evidence" value="ECO:0007669"/>
    <property type="project" value="InterPro"/>
</dbReference>
<proteinExistence type="inferred from homology"/>
<evidence type="ECO:0000256" key="5">
    <source>
        <dbReference type="ARBA" id="ARBA00023136"/>
    </source>
</evidence>
<keyword evidence="6 8" id="KW-0807">Transducer</keyword>
<dbReference type="PROSITE" id="PS50885">
    <property type="entry name" value="HAMP"/>
    <property type="match status" value="1"/>
</dbReference>
<dbReference type="SMART" id="SM00304">
    <property type="entry name" value="HAMP"/>
    <property type="match status" value="1"/>
</dbReference>
<dbReference type="InterPro" id="IPR004089">
    <property type="entry name" value="MCPsignal_dom"/>
</dbReference>
<reference evidence="13 15" key="2">
    <citation type="submission" date="2016-10" db="EMBL/GenBank/DDBJ databases">
        <authorList>
            <person name="Varghese N."/>
            <person name="Submissions S."/>
        </authorList>
    </citation>
    <scope>NUCLEOTIDE SEQUENCE [LARGE SCALE GENOMIC DNA]</scope>
    <source>
        <strain evidence="13 15">CBMB27</strain>
    </source>
</reference>
<dbReference type="Proteomes" id="UP000199140">
    <property type="component" value="Unassembled WGS sequence"/>
</dbReference>
<dbReference type="CDD" id="cd06225">
    <property type="entry name" value="HAMP"/>
    <property type="match status" value="1"/>
</dbReference>
<dbReference type="SUPFAM" id="SSF58104">
    <property type="entry name" value="Methyl-accepting chemotaxis protein (MCP) signaling domain"/>
    <property type="match status" value="1"/>
</dbReference>
<feature type="transmembrane region" description="Helical" evidence="9">
    <location>
        <begin position="186"/>
        <end position="211"/>
    </location>
</feature>
<evidence type="ECO:0000313" key="14">
    <source>
        <dbReference type="Proteomes" id="UP000185487"/>
    </source>
</evidence>
<evidence type="ECO:0000256" key="9">
    <source>
        <dbReference type="SAM" id="Phobius"/>
    </source>
</evidence>
<evidence type="ECO:0000256" key="8">
    <source>
        <dbReference type="PROSITE-ProRule" id="PRU00284"/>
    </source>
</evidence>
<keyword evidence="14" id="KW-1185">Reference proteome</keyword>
<dbReference type="PRINTS" id="PR00260">
    <property type="entry name" value="CHEMTRNSDUCR"/>
</dbReference>
<dbReference type="Gene3D" id="1.10.287.950">
    <property type="entry name" value="Methyl-accepting chemotaxis protein"/>
    <property type="match status" value="1"/>
</dbReference>
<evidence type="ECO:0000259" key="10">
    <source>
        <dbReference type="PROSITE" id="PS50111"/>
    </source>
</evidence>
<evidence type="ECO:0000256" key="3">
    <source>
        <dbReference type="ARBA" id="ARBA00022692"/>
    </source>
</evidence>
<protein>
    <submittedName>
        <fullName evidence="12">Methyl-accepting chemotaxis AlkN</fullName>
    </submittedName>
    <submittedName>
        <fullName evidence="13">Methyl-accepting chemotaxis sensory transducer with Cache sensor</fullName>
    </submittedName>
</protein>
<sequence>MRIRFFSVSLFRRMIAQIVLTVLIVSAIGAGGLRLYYEEMLSERLQSLRAITELFTTYAQNLESRVRSGALTREAALAELAETAMAMRFDNGTNYVAIYAMDGTALAVPDRRLVGSNQLDARVNGVRVAGTLIDLLKTSDTALTTYQYPRPGREGLYLKTTRAVRFTPWNIMIAAGTYTDDIKDAFLSLALAASGLLLGVGALGVLGSVLIGRGITRPLDRLGRRMQALAQGDVTGSIPGLDRTDEIGQMARTVEVFRQALIVKAEMDRTAAQEAAAKAQHVQRLDVLTRAFEADAGALMTGVSAAAAQMQATAEAMARRASRTSVRATHVAGAAHETAGSVQSVAAATEEMAVTIQDISGQMAQSSAKTAQAATEAQRTDALVGDLANGAEQIGAVASMIAGIARQTNLLALNATIEAARAGEAGRGFAVVAAEVKALAQQTATATEEIALRIGAVQASTCQAVEAIQGIGRTMGEVSTLAATVAAAIEQQGATTEEIVRSVGRAAAATEAVTGNIADVSQGAEETGGAAERVLDAAIDMSRRSEQLAAEIRRFLDGIRAA</sequence>
<evidence type="ECO:0000313" key="13">
    <source>
        <dbReference type="EMBL" id="SFH58553.1"/>
    </source>
</evidence>
<dbReference type="Pfam" id="PF00015">
    <property type="entry name" value="MCPsignal"/>
    <property type="match status" value="1"/>
</dbReference>
<dbReference type="GO" id="GO:0004888">
    <property type="term" value="F:transmembrane signaling receptor activity"/>
    <property type="evidence" value="ECO:0007669"/>
    <property type="project" value="InterPro"/>
</dbReference>
<evidence type="ECO:0000256" key="2">
    <source>
        <dbReference type="ARBA" id="ARBA00022475"/>
    </source>
</evidence>
<dbReference type="SMART" id="SM00283">
    <property type="entry name" value="MA"/>
    <property type="match status" value="1"/>
</dbReference>
<dbReference type="Gene3D" id="1.10.8.500">
    <property type="entry name" value="HAMP domain in histidine kinase"/>
    <property type="match status" value="1"/>
</dbReference>
<evidence type="ECO:0000313" key="12">
    <source>
        <dbReference type="EMBL" id="APT29843.1"/>
    </source>
</evidence>
<dbReference type="Pfam" id="PF00672">
    <property type="entry name" value="HAMP"/>
    <property type="match status" value="1"/>
</dbReference>
<dbReference type="InterPro" id="IPR003660">
    <property type="entry name" value="HAMP_dom"/>
</dbReference>
<evidence type="ECO:0000256" key="7">
    <source>
        <dbReference type="ARBA" id="ARBA00029447"/>
    </source>
</evidence>
<accession>A0AAE8HX47</accession>
<evidence type="ECO:0000256" key="1">
    <source>
        <dbReference type="ARBA" id="ARBA00004651"/>
    </source>
</evidence>